<name>Q0RXH2_RHOJR</name>
<gene>
    <name evidence="2" type="ordered locus">RHA1_ro08970</name>
</gene>
<keyword evidence="1" id="KW-1133">Transmembrane helix</keyword>
<dbReference type="Proteomes" id="UP000008710">
    <property type="component" value="Plasmid pRHL1"/>
</dbReference>
<reference evidence="3" key="1">
    <citation type="journal article" date="2006" name="Proc. Natl. Acad. Sci. U.S.A.">
        <title>The complete genome of Rhodococcus sp. RHA1 provides insights into a catabolic powerhouse.</title>
        <authorList>
            <person name="McLeod M.P."/>
            <person name="Warren R.L."/>
            <person name="Hsiao W.W.L."/>
            <person name="Araki N."/>
            <person name="Myhre M."/>
            <person name="Fernandes C."/>
            <person name="Miyazawa D."/>
            <person name="Wong W."/>
            <person name="Lillquist A.L."/>
            <person name="Wang D."/>
            <person name="Dosanjh M."/>
            <person name="Hara H."/>
            <person name="Petrescu A."/>
            <person name="Morin R.D."/>
            <person name="Yang G."/>
            <person name="Stott J.M."/>
            <person name="Schein J.E."/>
            <person name="Shin H."/>
            <person name="Smailus D."/>
            <person name="Siddiqui A.S."/>
            <person name="Marra M.A."/>
            <person name="Jones S.J.M."/>
            <person name="Holt R."/>
            <person name="Brinkman F.S.L."/>
            <person name="Miyauchi K."/>
            <person name="Fukuda M."/>
            <person name="Davies J.E."/>
            <person name="Mohn W.W."/>
            <person name="Eltis L.D."/>
        </authorList>
    </citation>
    <scope>NUCLEOTIDE SEQUENCE [LARGE SCALE GENOMIC DNA]</scope>
    <source>
        <strain evidence="3">RHA1</strain>
    </source>
</reference>
<proteinExistence type="predicted"/>
<dbReference type="EMBL" id="CP000432">
    <property type="protein sequence ID" value="ABH00014.1"/>
    <property type="molecule type" value="Genomic_DNA"/>
</dbReference>
<sequence>MVVGSRHVDSVPVARVLLHRRFKKPGGNLDPSVPNGAGHVIVLASSIASGVLLRASRSTRRVALLIAQHSFRASQRSVAHETMLLPGDLDDRSCPKSNQRGADICPSSAHFRYAAGPV</sequence>
<protein>
    <submittedName>
        <fullName evidence="2">Uncharacterized protein</fullName>
    </submittedName>
</protein>
<organism evidence="2 3">
    <name type="scientific">Rhodococcus jostii (strain RHA1)</name>
    <dbReference type="NCBI Taxonomy" id="101510"/>
    <lineage>
        <taxon>Bacteria</taxon>
        <taxon>Bacillati</taxon>
        <taxon>Actinomycetota</taxon>
        <taxon>Actinomycetes</taxon>
        <taxon>Mycobacteriales</taxon>
        <taxon>Nocardiaceae</taxon>
        <taxon>Rhodococcus</taxon>
    </lineage>
</organism>
<feature type="transmembrane region" description="Helical" evidence="1">
    <location>
        <begin position="36"/>
        <end position="55"/>
    </location>
</feature>
<evidence type="ECO:0000313" key="2">
    <source>
        <dbReference type="EMBL" id="ABH00014.1"/>
    </source>
</evidence>
<keyword evidence="1" id="KW-0812">Transmembrane</keyword>
<evidence type="ECO:0000313" key="3">
    <source>
        <dbReference type="Proteomes" id="UP000008710"/>
    </source>
</evidence>
<dbReference type="KEGG" id="rha:RHA1_ro08970"/>
<keyword evidence="1" id="KW-0472">Membrane</keyword>
<keyword evidence="2" id="KW-0614">Plasmid</keyword>
<dbReference type="AlphaFoldDB" id="Q0RXH2"/>
<dbReference type="HOGENOM" id="CLU_2071286_0_0_11"/>
<accession>Q0RXH2</accession>
<geneLocation type="plasmid" evidence="2 3">
    <name>pRHL1</name>
</geneLocation>
<evidence type="ECO:0000256" key="1">
    <source>
        <dbReference type="SAM" id="Phobius"/>
    </source>
</evidence>